<reference evidence="2" key="1">
    <citation type="submission" date="2021-01" db="EMBL/GenBank/DDBJ databases">
        <title>Whole genome shotgun sequence of Virgisporangium aliadipatigenens NBRC 105644.</title>
        <authorList>
            <person name="Komaki H."/>
            <person name="Tamura T."/>
        </authorList>
    </citation>
    <scope>NUCLEOTIDE SEQUENCE</scope>
    <source>
        <strain evidence="2">NBRC 105644</strain>
    </source>
</reference>
<dbReference type="EMBL" id="BOPF01000032">
    <property type="protein sequence ID" value="GIJ50017.1"/>
    <property type="molecule type" value="Genomic_DNA"/>
</dbReference>
<gene>
    <name evidence="2" type="ORF">Val02_69030</name>
</gene>
<keyword evidence="3" id="KW-1185">Reference proteome</keyword>
<evidence type="ECO:0000256" key="1">
    <source>
        <dbReference type="SAM" id="MobiDB-lite"/>
    </source>
</evidence>
<accession>A0A8J3YT64</accession>
<dbReference type="AlphaFoldDB" id="A0A8J3YT64"/>
<sequence>MTRVVIINPVGGHEQGTAVDYDPHTAEWLAERGYVATVDEPELSAPATEPPPAPRRKRAGAPPPITEGDDRSGG</sequence>
<name>A0A8J3YT64_9ACTN</name>
<feature type="region of interest" description="Disordered" evidence="1">
    <location>
        <begin position="39"/>
        <end position="74"/>
    </location>
</feature>
<proteinExistence type="predicted"/>
<evidence type="ECO:0000313" key="3">
    <source>
        <dbReference type="Proteomes" id="UP000619260"/>
    </source>
</evidence>
<comment type="caution">
    <text evidence="2">The sequence shown here is derived from an EMBL/GenBank/DDBJ whole genome shotgun (WGS) entry which is preliminary data.</text>
</comment>
<protein>
    <submittedName>
        <fullName evidence="2">Uncharacterized protein</fullName>
    </submittedName>
</protein>
<dbReference type="Proteomes" id="UP000619260">
    <property type="component" value="Unassembled WGS sequence"/>
</dbReference>
<evidence type="ECO:0000313" key="2">
    <source>
        <dbReference type="EMBL" id="GIJ50017.1"/>
    </source>
</evidence>
<organism evidence="2 3">
    <name type="scientific">Virgisporangium aliadipatigenens</name>
    <dbReference type="NCBI Taxonomy" id="741659"/>
    <lineage>
        <taxon>Bacteria</taxon>
        <taxon>Bacillati</taxon>
        <taxon>Actinomycetota</taxon>
        <taxon>Actinomycetes</taxon>
        <taxon>Micromonosporales</taxon>
        <taxon>Micromonosporaceae</taxon>
        <taxon>Virgisporangium</taxon>
    </lineage>
</organism>